<accession>A0ABM8BAN9</accession>
<name>A0ABM8BAN9_9BIFI</name>
<keyword evidence="3" id="KW-1185">Reference proteome</keyword>
<dbReference type="Proteomes" id="UP001321748">
    <property type="component" value="Chromosome"/>
</dbReference>
<keyword evidence="1" id="KW-0812">Transmembrane</keyword>
<protein>
    <recommendedName>
        <fullName evidence="4">GtrA-like protein</fullName>
    </recommendedName>
</protein>
<dbReference type="EMBL" id="AP026800">
    <property type="protein sequence ID" value="BDR53905.1"/>
    <property type="molecule type" value="Genomic_DNA"/>
</dbReference>
<feature type="transmembrane region" description="Helical" evidence="1">
    <location>
        <begin position="42"/>
        <end position="66"/>
    </location>
</feature>
<evidence type="ECO:0000256" key="1">
    <source>
        <dbReference type="SAM" id="Phobius"/>
    </source>
</evidence>
<feature type="transmembrane region" description="Helical" evidence="1">
    <location>
        <begin position="111"/>
        <end position="131"/>
    </location>
</feature>
<keyword evidence="1" id="KW-0472">Membrane</keyword>
<proteinExistence type="predicted"/>
<sequence length="231" mass="25698">MSEQSKNTSPAAKQSASEAQASVSKHASVRWWQQFSTRHPELAQFVVFTVLSNGITILQLVLMPVLKAIFNGTSLVNVSFQFWRMGTTGGTPYYLFDYAAGAMNQGGGGGLAYFLAVEITLLIAQVINFFLQRNVTFKSNSSPWVAAFWYLIAYIVITIVAAGLQGWYKDPVYNFFQNSLGWGTTGTTIADFVTMMINALISFWVFYPIFKVIFKQEPDDDSVQSKSAVKQ</sequence>
<organism evidence="2 3">
    <name type="scientific">Bombiscardovia apis</name>
    <dbReference type="NCBI Taxonomy" id="2932182"/>
    <lineage>
        <taxon>Bacteria</taxon>
        <taxon>Bacillati</taxon>
        <taxon>Actinomycetota</taxon>
        <taxon>Actinomycetes</taxon>
        <taxon>Bifidobacteriales</taxon>
        <taxon>Bifidobacteriaceae</taxon>
        <taxon>Bombiscardovia</taxon>
    </lineage>
</organism>
<evidence type="ECO:0000313" key="2">
    <source>
        <dbReference type="EMBL" id="BDR53905.1"/>
    </source>
</evidence>
<evidence type="ECO:0008006" key="4">
    <source>
        <dbReference type="Google" id="ProtNLM"/>
    </source>
</evidence>
<gene>
    <name evidence="2" type="ORF">KIMH_00160</name>
</gene>
<keyword evidence="1" id="KW-1133">Transmembrane helix</keyword>
<dbReference type="RefSeq" id="WP_317642940.1">
    <property type="nucleotide sequence ID" value="NZ_AP026800.1"/>
</dbReference>
<reference evidence="2 3" key="1">
    <citation type="journal article" date="2023" name="Microbiol. Spectr.">
        <title>Symbiosis of Carpenter Bees with Uncharacterized Lactic Acid Bacteria Showing NAD Auxotrophy.</title>
        <authorList>
            <person name="Kawasaki S."/>
            <person name="Ozawa K."/>
            <person name="Mori T."/>
            <person name="Yamamoto A."/>
            <person name="Ito M."/>
            <person name="Ohkuma M."/>
            <person name="Sakamoto M."/>
            <person name="Matsutani M."/>
        </authorList>
    </citation>
    <scope>NUCLEOTIDE SEQUENCE [LARGE SCALE GENOMIC DNA]</scope>
    <source>
        <strain evidence="2 3">KimH</strain>
    </source>
</reference>
<evidence type="ECO:0000313" key="3">
    <source>
        <dbReference type="Proteomes" id="UP001321748"/>
    </source>
</evidence>
<feature type="transmembrane region" description="Helical" evidence="1">
    <location>
        <begin position="143"/>
        <end position="168"/>
    </location>
</feature>
<feature type="transmembrane region" description="Helical" evidence="1">
    <location>
        <begin position="188"/>
        <end position="207"/>
    </location>
</feature>